<sequence>MTKNLSIFDLGIVKITPDPSSSSSKSSGLLSAALNTLFFLTSSLNCNAGSNAKTLYIIKNFYNAIVHVVFLHFIGTKNLYIAHTSPILGRIVYSLLPLEVPGTIRCEKRSGVSAKEP</sequence>
<keyword evidence="2" id="KW-1185">Reference proteome</keyword>
<evidence type="ECO:0000313" key="1">
    <source>
        <dbReference type="EMBL" id="KAH0888465.1"/>
    </source>
</evidence>
<dbReference type="EMBL" id="JAGKQM010000013">
    <property type="protein sequence ID" value="KAH0888465.1"/>
    <property type="molecule type" value="Genomic_DNA"/>
</dbReference>
<name>A0ABQ8A7E6_BRANA</name>
<comment type="caution">
    <text evidence="1">The sequence shown here is derived from an EMBL/GenBank/DDBJ whole genome shotgun (WGS) entry which is preliminary data.</text>
</comment>
<evidence type="ECO:0000313" key="2">
    <source>
        <dbReference type="Proteomes" id="UP000824890"/>
    </source>
</evidence>
<organism evidence="1 2">
    <name type="scientific">Brassica napus</name>
    <name type="common">Rape</name>
    <dbReference type="NCBI Taxonomy" id="3708"/>
    <lineage>
        <taxon>Eukaryota</taxon>
        <taxon>Viridiplantae</taxon>
        <taxon>Streptophyta</taxon>
        <taxon>Embryophyta</taxon>
        <taxon>Tracheophyta</taxon>
        <taxon>Spermatophyta</taxon>
        <taxon>Magnoliopsida</taxon>
        <taxon>eudicotyledons</taxon>
        <taxon>Gunneridae</taxon>
        <taxon>Pentapetalae</taxon>
        <taxon>rosids</taxon>
        <taxon>malvids</taxon>
        <taxon>Brassicales</taxon>
        <taxon>Brassicaceae</taxon>
        <taxon>Brassiceae</taxon>
        <taxon>Brassica</taxon>
    </lineage>
</organism>
<gene>
    <name evidence="1" type="ORF">HID58_050894</name>
</gene>
<proteinExistence type="predicted"/>
<dbReference type="Proteomes" id="UP000824890">
    <property type="component" value="Unassembled WGS sequence"/>
</dbReference>
<accession>A0ABQ8A7E6</accession>
<reference evidence="1 2" key="1">
    <citation type="submission" date="2021-05" db="EMBL/GenBank/DDBJ databases">
        <title>Genome Assembly of Synthetic Allotetraploid Brassica napus Reveals Homoeologous Exchanges between Subgenomes.</title>
        <authorList>
            <person name="Davis J.T."/>
        </authorList>
    </citation>
    <scope>NUCLEOTIDE SEQUENCE [LARGE SCALE GENOMIC DNA]</scope>
    <source>
        <strain evidence="2">cv. Da-Ae</strain>
        <tissue evidence="1">Seedling</tissue>
    </source>
</reference>
<protein>
    <submittedName>
        <fullName evidence="1">Uncharacterized protein</fullName>
    </submittedName>
</protein>